<accession>A0ABP1HI45</accession>
<evidence type="ECO:0000313" key="1">
    <source>
        <dbReference type="EMBL" id="CAL5995046.1"/>
    </source>
</evidence>
<proteinExistence type="predicted"/>
<keyword evidence="2" id="KW-1185">Reference proteome</keyword>
<name>A0ABP1HI45_9EUKA</name>
<comment type="caution">
    <text evidence="1">The sequence shown here is derived from an EMBL/GenBank/DDBJ whole genome shotgun (WGS) entry which is preliminary data.</text>
</comment>
<protein>
    <submittedName>
        <fullName evidence="1">Hypothetical_protein</fullName>
    </submittedName>
</protein>
<reference evidence="1 2" key="1">
    <citation type="submission" date="2024-07" db="EMBL/GenBank/DDBJ databases">
        <authorList>
            <person name="Akdeniz Z."/>
        </authorList>
    </citation>
    <scope>NUCLEOTIDE SEQUENCE [LARGE SCALE GENOMIC DNA]</scope>
</reference>
<gene>
    <name evidence="1" type="ORF">HINF_LOCUS13845</name>
</gene>
<sequence>MKPKLAKKQYAIFLEEKKQYGNAQTLEEYTNLSAFEKARLTQLAKAEKKRYQAEVLRLTSFFKKSESESIYLADLAYKLFVQNEIKAQSEYQFSSQSTFNSLCVTKFQQDYLKWFKEIQKMDKMELDCVDLFYDEWKQTKYIDHQ</sequence>
<dbReference type="EMBL" id="CAXDID020000032">
    <property type="protein sequence ID" value="CAL5995046.1"/>
    <property type="molecule type" value="Genomic_DNA"/>
</dbReference>
<evidence type="ECO:0000313" key="2">
    <source>
        <dbReference type="Proteomes" id="UP001642409"/>
    </source>
</evidence>
<organism evidence="1 2">
    <name type="scientific">Hexamita inflata</name>
    <dbReference type="NCBI Taxonomy" id="28002"/>
    <lineage>
        <taxon>Eukaryota</taxon>
        <taxon>Metamonada</taxon>
        <taxon>Diplomonadida</taxon>
        <taxon>Hexamitidae</taxon>
        <taxon>Hexamitinae</taxon>
        <taxon>Hexamita</taxon>
    </lineage>
</organism>
<dbReference type="Proteomes" id="UP001642409">
    <property type="component" value="Unassembled WGS sequence"/>
</dbReference>